<sequence>MKGSEKVCGQILLGFEYGYDYGIQSSDASLSDAFFQVMNEYLKPVPKIKPAYLPNGYIFLNGSLVPKSIAVDQTEYQKLVQHLSAKSKMSADGSVLFTEPITWNEANSAMISYIDDTQLKLITILATRMNGQKVDMNIPKNTESQKIVVNKQEVIYIGPNLEFSNKAIWYDSHTDILVSTWDDANSGISKEEFLKMVHSILN</sequence>
<dbReference type="Pfam" id="PF14285">
    <property type="entry name" value="DUF4367"/>
    <property type="match status" value="1"/>
</dbReference>
<gene>
    <name evidence="2" type="ORF">A8990_13250</name>
</gene>
<evidence type="ECO:0000313" key="3">
    <source>
        <dbReference type="Proteomes" id="UP000256304"/>
    </source>
</evidence>
<protein>
    <submittedName>
        <fullName evidence="2">Uncharacterized protein DUF4367</fullName>
    </submittedName>
</protein>
<dbReference type="EMBL" id="QTTN01000032">
    <property type="protein sequence ID" value="REE69653.1"/>
    <property type="molecule type" value="Genomic_DNA"/>
</dbReference>
<evidence type="ECO:0000259" key="1">
    <source>
        <dbReference type="Pfam" id="PF14285"/>
    </source>
</evidence>
<name>A0A3D9QWJ6_9BACL</name>
<feature type="domain" description="DUF4367" evidence="1">
    <location>
        <begin position="105"/>
        <end position="200"/>
    </location>
</feature>
<keyword evidence="3" id="KW-1185">Reference proteome</keyword>
<reference evidence="2 3" key="1">
    <citation type="submission" date="2018-08" db="EMBL/GenBank/DDBJ databases">
        <title>Genomic Encyclopedia of Type Strains, Phase III (KMG-III): the genomes of soil and plant-associated and newly described type strains.</title>
        <authorList>
            <person name="Whitman W."/>
        </authorList>
    </citation>
    <scope>NUCLEOTIDE SEQUENCE [LARGE SCALE GENOMIC DNA]</scope>
    <source>
        <strain evidence="2 3">CGMCC 1.10966</strain>
    </source>
</reference>
<accession>A0A3D9QWJ6</accession>
<dbReference type="InterPro" id="IPR025377">
    <property type="entry name" value="DUF4367"/>
</dbReference>
<organism evidence="2 3">
    <name type="scientific">Paenibacillus taihuensis</name>
    <dbReference type="NCBI Taxonomy" id="1156355"/>
    <lineage>
        <taxon>Bacteria</taxon>
        <taxon>Bacillati</taxon>
        <taxon>Bacillota</taxon>
        <taxon>Bacilli</taxon>
        <taxon>Bacillales</taxon>
        <taxon>Paenibacillaceae</taxon>
        <taxon>Paenibacillus</taxon>
    </lineage>
</organism>
<dbReference type="Proteomes" id="UP000256304">
    <property type="component" value="Unassembled WGS sequence"/>
</dbReference>
<evidence type="ECO:0000313" key="2">
    <source>
        <dbReference type="EMBL" id="REE69653.1"/>
    </source>
</evidence>
<comment type="caution">
    <text evidence="2">The sequence shown here is derived from an EMBL/GenBank/DDBJ whole genome shotgun (WGS) entry which is preliminary data.</text>
</comment>
<dbReference type="AlphaFoldDB" id="A0A3D9QWJ6"/>
<proteinExistence type="predicted"/>